<accession>C5DJJ3</accession>
<dbReference type="InterPro" id="IPR036163">
    <property type="entry name" value="HMA_dom_sf"/>
</dbReference>
<feature type="transmembrane region" description="Helical" evidence="18">
    <location>
        <begin position="260"/>
        <end position="278"/>
    </location>
</feature>
<keyword evidence="4" id="KW-0813">Transport</keyword>
<dbReference type="Gene3D" id="3.30.70.100">
    <property type="match status" value="3"/>
</dbReference>
<name>C5DJJ3_LACTC</name>
<dbReference type="GO" id="GO:0005507">
    <property type="term" value="F:copper ion binding"/>
    <property type="evidence" value="ECO:0007669"/>
    <property type="project" value="InterPro"/>
</dbReference>
<keyword evidence="15" id="KW-0406">Ion transport</keyword>
<keyword evidence="11" id="KW-0460">Magnesium</keyword>
<keyword evidence="8 18" id="KW-0547">Nucleotide-binding</keyword>
<feature type="transmembrane region" description="Helical" evidence="18">
    <location>
        <begin position="525"/>
        <end position="547"/>
    </location>
</feature>
<dbReference type="InterPro" id="IPR018303">
    <property type="entry name" value="ATPase_P-typ_P_site"/>
</dbReference>
<evidence type="ECO:0000256" key="13">
    <source>
        <dbReference type="ARBA" id="ARBA00022989"/>
    </source>
</evidence>
<keyword evidence="13 18" id="KW-1133">Transmembrane helix</keyword>
<dbReference type="PROSITE" id="PS01047">
    <property type="entry name" value="HMA_1"/>
    <property type="match status" value="2"/>
</dbReference>
<dbReference type="PROSITE" id="PS00154">
    <property type="entry name" value="ATPASE_E1_E2"/>
    <property type="match status" value="1"/>
</dbReference>
<evidence type="ECO:0000313" key="21">
    <source>
        <dbReference type="Proteomes" id="UP000002036"/>
    </source>
</evidence>
<evidence type="ECO:0000256" key="5">
    <source>
        <dbReference type="ARBA" id="ARBA00022692"/>
    </source>
</evidence>
<dbReference type="InterPro" id="IPR027256">
    <property type="entry name" value="P-typ_ATPase_IB"/>
</dbReference>
<dbReference type="RefSeq" id="XP_002554919.1">
    <property type="nucleotide sequence ID" value="XM_002554873.1"/>
</dbReference>
<gene>
    <name evidence="20" type="ordered locus">KLTH0F16874g</name>
</gene>
<dbReference type="GO" id="GO:0030003">
    <property type="term" value="P:intracellular monoatomic cation homeostasis"/>
    <property type="evidence" value="ECO:0007669"/>
    <property type="project" value="UniProtKB-ARBA"/>
</dbReference>
<keyword evidence="9" id="KW-0187">Copper transport</keyword>
<dbReference type="InterPro" id="IPR023298">
    <property type="entry name" value="ATPase_P-typ_TM_dom_sf"/>
</dbReference>
<dbReference type="SFLD" id="SFLDF00027">
    <property type="entry name" value="p-type_atpase"/>
    <property type="match status" value="1"/>
</dbReference>
<dbReference type="STRING" id="559295.C5DJJ3"/>
<organism evidence="20 21">
    <name type="scientific">Lachancea thermotolerans (strain ATCC 56472 / CBS 6340 / NRRL Y-8284)</name>
    <name type="common">Yeast</name>
    <name type="synonym">Kluyveromyces thermotolerans</name>
    <dbReference type="NCBI Taxonomy" id="559295"/>
    <lineage>
        <taxon>Eukaryota</taxon>
        <taxon>Fungi</taxon>
        <taxon>Dikarya</taxon>
        <taxon>Ascomycota</taxon>
        <taxon>Saccharomycotina</taxon>
        <taxon>Saccharomycetes</taxon>
        <taxon>Saccharomycetales</taxon>
        <taxon>Saccharomycetaceae</taxon>
        <taxon>Lachancea</taxon>
    </lineage>
</organism>
<feature type="domain" description="HMA" evidence="19">
    <location>
        <begin position="168"/>
        <end position="234"/>
    </location>
</feature>
<dbReference type="InterPro" id="IPR001757">
    <property type="entry name" value="P_typ_ATPase"/>
</dbReference>
<dbReference type="InterPro" id="IPR006122">
    <property type="entry name" value="HMA_Cu_ion-bd"/>
</dbReference>
<dbReference type="Gene3D" id="3.40.1110.10">
    <property type="entry name" value="Calcium-transporting ATPase, cytoplasmic domain N"/>
    <property type="match status" value="1"/>
</dbReference>
<dbReference type="Pfam" id="PF00403">
    <property type="entry name" value="HMA"/>
    <property type="match status" value="3"/>
</dbReference>
<dbReference type="EMBL" id="CU928170">
    <property type="protein sequence ID" value="CAR24482.1"/>
    <property type="molecule type" value="Genomic_DNA"/>
</dbReference>
<dbReference type="GO" id="GO:0012505">
    <property type="term" value="C:endomembrane system"/>
    <property type="evidence" value="ECO:0007669"/>
    <property type="project" value="UniProtKB-SubCell"/>
</dbReference>
<keyword evidence="16 18" id="KW-0472">Membrane</keyword>
<dbReference type="GO" id="GO:0140581">
    <property type="term" value="F:P-type monovalent copper transporter activity"/>
    <property type="evidence" value="ECO:0007669"/>
    <property type="project" value="UniProtKB-EC"/>
</dbReference>
<dbReference type="SUPFAM" id="SSF56784">
    <property type="entry name" value="HAD-like"/>
    <property type="match status" value="1"/>
</dbReference>
<protein>
    <recommendedName>
        <fullName evidence="3">P-type Cu(+) transporter</fullName>
        <ecNumber evidence="3">7.2.2.8</ecNumber>
    </recommendedName>
    <alternativeName>
        <fullName evidence="17">Cu(2+)-ATPase</fullName>
    </alternativeName>
</protein>
<dbReference type="Gene3D" id="2.70.150.10">
    <property type="entry name" value="Calcium-transporting ATPase, cytoplasmic transduction domain A"/>
    <property type="match status" value="1"/>
</dbReference>
<dbReference type="InterPro" id="IPR044492">
    <property type="entry name" value="P_typ_ATPase_HD_dom"/>
</dbReference>
<dbReference type="GO" id="GO:0016020">
    <property type="term" value="C:membrane"/>
    <property type="evidence" value="ECO:0007669"/>
    <property type="project" value="UniProtKB-SubCell"/>
</dbReference>
<evidence type="ECO:0000256" key="11">
    <source>
        <dbReference type="ARBA" id="ARBA00022842"/>
    </source>
</evidence>
<sequence>MGKGKVAVYHVEGMTCGACAVAIETELKRVKGVKDVTVSLATNECRVEFDGQQVEQPALKGAIMDCGFDATLAKQQQEVPSLQEQSSAVFSVQHMTCGACVATITQNISAERGVLEVDVSLATEECHVVFVPEMITPAQIKEIIDDSGFEAELINGAVATKSQSSQVRQASLKVLGMTCGSCVSTVESTLAEMPGVLSVQVSLATEEAEMQYDSSIIGIRDMARKIEELGFESTAVNSYDNTAQVKQLAKVREIFFWKHTCVRACLSMVFMLLLYKFIPRLSPKVRSWALYQQSPIPGLFYRDIVGFMVTCYVQFWVGRHFYKAGFKSIKHGSGSMDTIVLLSTLCSFAFSLYSIANNIIKKSDKLPNVVFDASTMLIGFISVGKLLENKAKSRTNTSLSKLISLAPSTCTIIENGEPREIPVEYLQVGDVVEIKPGARLPTDGVIIQGESEIDESLITGESLMVPRYKGSPVIAGSINGPNHFLFTATSVGDDTKLSHIIQTMKQAQLNKAPIQHYADYLASKFVPTILMLALITFATWLVLSHVLSQPPAIFNDPNGKFFVCLEMTISVIVVACPCALGLAAPTAIMVGTGLGARHGVLIKGGDILEKCNTLGTFLFDKTGTLTTGHMTVHEYCAMGGSSSLSTEQLLCINAAEAVSEHPVAKALVDYTSQQLAGCSKTAIVTKSQVVLSGGLICDCELDGKSYHVVIGNKNVLQRESLPSASNNTVAYVEIDGEVIGRFEITDLIKKDAAEVVKYLQEKGHRVCMVTGDNRDSALKAAGELGIESSNVFSELTPTGKNQLVRDLQEGSGQNVAFVGDGINDSPALVTSDLGVSISTGTDIAMEAADLIILSRSDHENATLRELVYALDIAQKTFRRVKINFFWALCYNLFMLPIAMGVLVPWNITLDPIVAVACMAASSVSVVGSSLLLNGWKPPALEVSANTGNRSMWSSLAKVFRGRHDAQPDDIELQAGLIPHAASSNSLEE</sequence>
<dbReference type="EC" id="7.2.2.8" evidence="3"/>
<feature type="transmembrane region" description="Helical" evidence="18">
    <location>
        <begin position="298"/>
        <end position="317"/>
    </location>
</feature>
<evidence type="ECO:0000256" key="8">
    <source>
        <dbReference type="ARBA" id="ARBA00022741"/>
    </source>
</evidence>
<keyword evidence="10 18" id="KW-0067">ATP-binding</keyword>
<comment type="subcellular location">
    <subcellularLocation>
        <location evidence="1">Endomembrane system</location>
        <topology evidence="1">Multi-pass membrane protein</topology>
    </subcellularLocation>
    <subcellularLocation>
        <location evidence="18">Membrane</location>
    </subcellularLocation>
</comment>
<evidence type="ECO:0000256" key="3">
    <source>
        <dbReference type="ARBA" id="ARBA00012517"/>
    </source>
</evidence>
<evidence type="ECO:0000256" key="14">
    <source>
        <dbReference type="ARBA" id="ARBA00023008"/>
    </source>
</evidence>
<dbReference type="InterPro" id="IPR023299">
    <property type="entry name" value="ATPase_P-typ_cyto_dom_N"/>
</dbReference>
<dbReference type="GeneID" id="8293152"/>
<evidence type="ECO:0000256" key="9">
    <source>
        <dbReference type="ARBA" id="ARBA00022796"/>
    </source>
</evidence>
<dbReference type="InterPro" id="IPR023214">
    <property type="entry name" value="HAD_sf"/>
</dbReference>
<dbReference type="SUPFAM" id="SSF81653">
    <property type="entry name" value="Calcium ATPase, transduction domain A"/>
    <property type="match status" value="1"/>
</dbReference>
<dbReference type="PRINTS" id="PR00119">
    <property type="entry name" value="CATATPASE"/>
</dbReference>
<dbReference type="InterPro" id="IPR036412">
    <property type="entry name" value="HAD-like_sf"/>
</dbReference>
<dbReference type="GO" id="GO:0005524">
    <property type="term" value="F:ATP binding"/>
    <property type="evidence" value="ECO:0007669"/>
    <property type="project" value="UniProtKB-UniRule"/>
</dbReference>
<dbReference type="CDD" id="cd02094">
    <property type="entry name" value="P-type_ATPase_Cu-like"/>
    <property type="match status" value="1"/>
</dbReference>
<dbReference type="eggNOG" id="KOG0207">
    <property type="taxonomic scope" value="Eukaryota"/>
</dbReference>
<dbReference type="GO" id="GO:0016887">
    <property type="term" value="F:ATP hydrolysis activity"/>
    <property type="evidence" value="ECO:0007669"/>
    <property type="project" value="InterPro"/>
</dbReference>
<dbReference type="NCBIfam" id="TIGR01525">
    <property type="entry name" value="ATPase-IB_hvy"/>
    <property type="match status" value="1"/>
</dbReference>
<dbReference type="FunFam" id="3.30.70.100:FF:000001">
    <property type="entry name" value="ATPase copper transporting beta"/>
    <property type="match status" value="2"/>
</dbReference>
<evidence type="ECO:0000256" key="10">
    <source>
        <dbReference type="ARBA" id="ARBA00022840"/>
    </source>
</evidence>
<keyword evidence="21" id="KW-1185">Reference proteome</keyword>
<dbReference type="Pfam" id="PF00702">
    <property type="entry name" value="Hydrolase"/>
    <property type="match status" value="1"/>
</dbReference>
<dbReference type="NCBIfam" id="TIGR00003">
    <property type="entry name" value="copper ion binding protein"/>
    <property type="match status" value="3"/>
</dbReference>
<dbReference type="PANTHER" id="PTHR43520">
    <property type="entry name" value="ATP7, ISOFORM B"/>
    <property type="match status" value="1"/>
</dbReference>
<dbReference type="SFLD" id="SFLDG00002">
    <property type="entry name" value="C1.7:_P-type_atpase_like"/>
    <property type="match status" value="1"/>
</dbReference>
<keyword evidence="14" id="KW-0186">Copper</keyword>
<feature type="domain" description="HMA" evidence="19">
    <location>
        <begin position="5"/>
        <end position="71"/>
    </location>
</feature>
<evidence type="ECO:0000259" key="19">
    <source>
        <dbReference type="PROSITE" id="PS50846"/>
    </source>
</evidence>
<dbReference type="FunFam" id="2.70.150.10:FF:000002">
    <property type="entry name" value="Copper-transporting ATPase 1, putative"/>
    <property type="match status" value="1"/>
</dbReference>
<comment type="similarity">
    <text evidence="2 18">Belongs to the cation transport ATPase (P-type) (TC 3.A.3) family. Type IB subfamily.</text>
</comment>
<dbReference type="AlphaFoldDB" id="C5DJJ3"/>
<evidence type="ECO:0000256" key="1">
    <source>
        <dbReference type="ARBA" id="ARBA00004127"/>
    </source>
</evidence>
<dbReference type="SUPFAM" id="SSF81665">
    <property type="entry name" value="Calcium ATPase, transmembrane domain M"/>
    <property type="match status" value="1"/>
</dbReference>
<feature type="transmembrane region" description="Helical" evidence="18">
    <location>
        <begin position="911"/>
        <end position="932"/>
    </location>
</feature>
<dbReference type="Gene3D" id="3.40.50.1000">
    <property type="entry name" value="HAD superfamily/HAD-like"/>
    <property type="match status" value="1"/>
</dbReference>
<evidence type="ECO:0000256" key="16">
    <source>
        <dbReference type="ARBA" id="ARBA00023136"/>
    </source>
</evidence>
<dbReference type="InterPro" id="IPR006121">
    <property type="entry name" value="HMA_dom"/>
</dbReference>
<dbReference type="OrthoDB" id="432719at2759"/>
<feature type="transmembrane region" description="Helical" evidence="18">
    <location>
        <begin position="338"/>
        <end position="356"/>
    </location>
</feature>
<dbReference type="OMA" id="HWMLPAW"/>
<dbReference type="PROSITE" id="PS50846">
    <property type="entry name" value="HMA_2"/>
    <property type="match status" value="3"/>
</dbReference>
<evidence type="ECO:0000313" key="20">
    <source>
        <dbReference type="EMBL" id="CAR24482.1"/>
    </source>
</evidence>
<reference evidence="20 21" key="1">
    <citation type="journal article" date="2009" name="Genome Res.">
        <title>Comparative genomics of protoploid Saccharomycetaceae.</title>
        <authorList>
            <consortium name="The Genolevures Consortium"/>
            <person name="Souciet J.-L."/>
            <person name="Dujon B."/>
            <person name="Gaillardin C."/>
            <person name="Johnston M."/>
            <person name="Baret P.V."/>
            <person name="Cliften P."/>
            <person name="Sherman D.J."/>
            <person name="Weissenbach J."/>
            <person name="Westhof E."/>
            <person name="Wincker P."/>
            <person name="Jubin C."/>
            <person name="Poulain J."/>
            <person name="Barbe V."/>
            <person name="Segurens B."/>
            <person name="Artiguenave F."/>
            <person name="Anthouard V."/>
            <person name="Vacherie B."/>
            <person name="Val M.-E."/>
            <person name="Fulton R.S."/>
            <person name="Minx P."/>
            <person name="Wilson R."/>
            <person name="Durrens P."/>
            <person name="Jean G."/>
            <person name="Marck C."/>
            <person name="Martin T."/>
            <person name="Nikolski M."/>
            <person name="Rolland T."/>
            <person name="Seret M.-L."/>
            <person name="Casaregola S."/>
            <person name="Despons L."/>
            <person name="Fairhead C."/>
            <person name="Fischer G."/>
            <person name="Lafontaine I."/>
            <person name="Leh V."/>
            <person name="Lemaire M."/>
            <person name="de Montigny J."/>
            <person name="Neuveglise C."/>
            <person name="Thierry A."/>
            <person name="Blanc-Lenfle I."/>
            <person name="Bleykasten C."/>
            <person name="Diffels J."/>
            <person name="Fritsch E."/>
            <person name="Frangeul L."/>
            <person name="Goeffon A."/>
            <person name="Jauniaux N."/>
            <person name="Kachouri-Lafond R."/>
            <person name="Payen C."/>
            <person name="Potier S."/>
            <person name="Pribylova L."/>
            <person name="Ozanne C."/>
            <person name="Richard G.-F."/>
            <person name="Sacerdot C."/>
            <person name="Straub M.-L."/>
            <person name="Talla E."/>
        </authorList>
    </citation>
    <scope>NUCLEOTIDE SEQUENCE [LARGE SCALE GENOMIC DNA]</scope>
    <source>
        <strain evidence="21">ATCC 56472 / CBS 6340 / NRRL Y-8284</strain>
    </source>
</reference>
<dbReference type="FunFam" id="3.30.70.100:FF:000043">
    <property type="entry name" value="Copper-transporting ATPase 2"/>
    <property type="match status" value="1"/>
</dbReference>
<dbReference type="HOGENOM" id="CLU_001771_0_1_1"/>
<feature type="transmembrane region" description="Helical" evidence="18">
    <location>
        <begin position="884"/>
        <end position="905"/>
    </location>
</feature>
<evidence type="ECO:0000256" key="15">
    <source>
        <dbReference type="ARBA" id="ARBA00023065"/>
    </source>
</evidence>
<evidence type="ECO:0000256" key="12">
    <source>
        <dbReference type="ARBA" id="ARBA00022967"/>
    </source>
</evidence>
<proteinExistence type="inferred from homology"/>
<dbReference type="InterPro" id="IPR017969">
    <property type="entry name" value="Heavy-metal-associated_CS"/>
</dbReference>
<evidence type="ECO:0000256" key="7">
    <source>
        <dbReference type="ARBA" id="ARBA00022737"/>
    </source>
</evidence>
<keyword evidence="5 18" id="KW-0812">Transmembrane</keyword>
<dbReference type="SUPFAM" id="SSF55008">
    <property type="entry name" value="HMA, heavy metal-associated domain"/>
    <property type="match status" value="3"/>
</dbReference>
<dbReference type="Proteomes" id="UP000002036">
    <property type="component" value="Chromosome F"/>
</dbReference>
<evidence type="ECO:0000256" key="17">
    <source>
        <dbReference type="ARBA" id="ARBA00080126"/>
    </source>
</evidence>
<keyword evidence="6 18" id="KW-0479">Metal-binding</keyword>
<dbReference type="GO" id="GO:0043682">
    <property type="term" value="F:P-type divalent copper transporter activity"/>
    <property type="evidence" value="ECO:0007669"/>
    <property type="project" value="TreeGrafter"/>
</dbReference>
<evidence type="ECO:0000256" key="2">
    <source>
        <dbReference type="ARBA" id="ARBA00006024"/>
    </source>
</evidence>
<dbReference type="SFLD" id="SFLDS00003">
    <property type="entry name" value="Haloacid_Dehalogenase"/>
    <property type="match status" value="1"/>
</dbReference>
<dbReference type="Pfam" id="PF00122">
    <property type="entry name" value="E1-E2_ATPase"/>
    <property type="match status" value="1"/>
</dbReference>
<dbReference type="CDD" id="cd00371">
    <property type="entry name" value="HMA"/>
    <property type="match status" value="3"/>
</dbReference>
<dbReference type="PRINTS" id="PR00943">
    <property type="entry name" value="CUATPASE"/>
</dbReference>
<evidence type="ECO:0000256" key="4">
    <source>
        <dbReference type="ARBA" id="ARBA00022448"/>
    </source>
</evidence>
<keyword evidence="7" id="KW-0677">Repeat</keyword>
<evidence type="ECO:0000256" key="18">
    <source>
        <dbReference type="RuleBase" id="RU362081"/>
    </source>
</evidence>
<evidence type="ECO:0000256" key="6">
    <source>
        <dbReference type="ARBA" id="ARBA00022723"/>
    </source>
</evidence>
<keyword evidence="12" id="KW-1278">Translocase</keyword>
<dbReference type="NCBIfam" id="TIGR01494">
    <property type="entry name" value="ATPase_P-type"/>
    <property type="match status" value="1"/>
</dbReference>
<dbReference type="InterPro" id="IPR008250">
    <property type="entry name" value="ATPase_P-typ_transduc_dom_A_sf"/>
</dbReference>
<dbReference type="InParanoid" id="C5DJJ3"/>
<feature type="domain" description="HMA" evidence="19">
    <location>
        <begin position="86"/>
        <end position="152"/>
    </location>
</feature>
<dbReference type="PANTHER" id="PTHR43520:SF8">
    <property type="entry name" value="P-TYPE CU(+) TRANSPORTER"/>
    <property type="match status" value="1"/>
</dbReference>
<dbReference type="KEGG" id="lth:KLTH0F16874g"/>
<feature type="transmembrane region" description="Helical" evidence="18">
    <location>
        <begin position="567"/>
        <end position="590"/>
    </location>
</feature>
<dbReference type="FunCoup" id="C5DJJ3">
    <property type="interactions" value="490"/>
</dbReference>
<dbReference type="InterPro" id="IPR059000">
    <property type="entry name" value="ATPase_P-type_domA"/>
</dbReference>
<dbReference type="GO" id="GO:0055070">
    <property type="term" value="P:copper ion homeostasis"/>
    <property type="evidence" value="ECO:0007669"/>
    <property type="project" value="TreeGrafter"/>
</dbReference>